<proteinExistence type="predicted"/>
<gene>
    <name evidence="1" type="ORF">AVEN_157554_1</name>
</gene>
<dbReference type="Proteomes" id="UP000499080">
    <property type="component" value="Unassembled WGS sequence"/>
</dbReference>
<organism evidence="1 2">
    <name type="scientific">Araneus ventricosus</name>
    <name type="common">Orbweaver spider</name>
    <name type="synonym">Epeira ventricosa</name>
    <dbReference type="NCBI Taxonomy" id="182803"/>
    <lineage>
        <taxon>Eukaryota</taxon>
        <taxon>Metazoa</taxon>
        <taxon>Ecdysozoa</taxon>
        <taxon>Arthropoda</taxon>
        <taxon>Chelicerata</taxon>
        <taxon>Arachnida</taxon>
        <taxon>Araneae</taxon>
        <taxon>Araneomorphae</taxon>
        <taxon>Entelegynae</taxon>
        <taxon>Araneoidea</taxon>
        <taxon>Araneidae</taxon>
        <taxon>Araneus</taxon>
    </lineage>
</organism>
<evidence type="ECO:0000313" key="2">
    <source>
        <dbReference type="Proteomes" id="UP000499080"/>
    </source>
</evidence>
<dbReference type="OrthoDB" id="6411241at2759"/>
<accession>A0A4Y2KDR9</accession>
<reference evidence="1 2" key="1">
    <citation type="journal article" date="2019" name="Sci. Rep.">
        <title>Orb-weaving spider Araneus ventricosus genome elucidates the spidroin gene catalogue.</title>
        <authorList>
            <person name="Kono N."/>
            <person name="Nakamura H."/>
            <person name="Ohtoshi R."/>
            <person name="Moran D.A.P."/>
            <person name="Shinohara A."/>
            <person name="Yoshida Y."/>
            <person name="Fujiwara M."/>
            <person name="Mori M."/>
            <person name="Tomita M."/>
            <person name="Arakawa K."/>
        </authorList>
    </citation>
    <scope>NUCLEOTIDE SEQUENCE [LARGE SCALE GENOMIC DNA]</scope>
</reference>
<evidence type="ECO:0000313" key="1">
    <source>
        <dbReference type="EMBL" id="GBN00864.1"/>
    </source>
</evidence>
<sequence length="278" mass="31138">MNPTILGNFCLQAKFGSVLRGHLQNLSQYMTTCNPSKCVATCMSYGEKTVFPFADDIAELVLHRCRSDKVEDKKFGGKKDFKKCKGGLSIRHAMIRSHIAANSAVFNLNKATPLVLMTIADPNYQPIMEELCSTERYIDAEIVHRKMVADRLLNGLSSPRNFSVLKLKIKPISLKNEREFLEHSNKRNKPQAENMQLLAYRISRTKRLIGRDFSPLSTKRIKLSSMHAIKPVKGTGKAVENTLILCDSGAALSKPLKSMLLNRVLKGSNNCKSNINQN</sequence>
<dbReference type="AlphaFoldDB" id="A0A4Y2KDR9"/>
<comment type="caution">
    <text evidence="1">The sequence shown here is derived from an EMBL/GenBank/DDBJ whole genome shotgun (WGS) entry which is preliminary data.</text>
</comment>
<dbReference type="EMBL" id="BGPR01004557">
    <property type="protein sequence ID" value="GBN00864.1"/>
    <property type="molecule type" value="Genomic_DNA"/>
</dbReference>
<name>A0A4Y2KDR9_ARAVE</name>
<protein>
    <submittedName>
        <fullName evidence="1">Uncharacterized protein</fullName>
    </submittedName>
</protein>
<keyword evidence="2" id="KW-1185">Reference proteome</keyword>